<feature type="region of interest" description="Disordered" evidence="1">
    <location>
        <begin position="86"/>
        <end position="114"/>
    </location>
</feature>
<gene>
    <name evidence="2" type="primary">1</name>
    <name evidence="2" type="ORF">PBI_TAHEERA_1</name>
</gene>
<dbReference type="GeneID" id="63925832"/>
<feature type="region of interest" description="Disordered" evidence="1">
    <location>
        <begin position="1"/>
        <end position="38"/>
    </location>
</feature>
<reference evidence="2 3" key="1">
    <citation type="submission" date="2016-07" db="EMBL/GenBank/DDBJ databases">
        <authorList>
            <person name="Reedoy K."/>
            <person name="Kasavan K."/>
            <person name="Gounden S."/>
            <person name="Phinius B."/>
            <person name="Wilson C.A."/>
            <person name="Venkatas J."/>
            <person name="Garlena R.A."/>
            <person name="Russell D.A."/>
            <person name="Bowman C.A."/>
            <person name="Rubin E."/>
            <person name="Larsen M.H."/>
            <person name="Guerrero C.A."/>
            <person name="Jacobs-Sera D."/>
            <person name="Hatfull G.F."/>
        </authorList>
    </citation>
    <scope>NUCLEOTIDE SEQUENCE [LARGE SCALE GENOMIC DNA]</scope>
</reference>
<accession>A0A1D8EVQ3</accession>
<dbReference type="Proteomes" id="UP000221964">
    <property type="component" value="Segment"/>
</dbReference>
<name>A0A1D8EVQ3_9CAUD</name>
<sequence>MAGRTDRPLTVVKAGAPPAKKAAPRKRAPAKPRTLAQAAKLSRKTLLETLRDKIATSMDDPRAHPRDVGNLVKQLLDVQNQLDALVGKPAGGSKKAEPSAVADTPNEAWNEDAI</sequence>
<keyword evidence="3" id="KW-1185">Reference proteome</keyword>
<dbReference type="RefSeq" id="YP_010051286.1">
    <property type="nucleotide sequence ID" value="NC_054440.1"/>
</dbReference>
<organism evidence="2 3">
    <name type="scientific">Mycobacterium phage Taheera</name>
    <dbReference type="NCBI Taxonomy" id="1897549"/>
    <lineage>
        <taxon>Viruses</taxon>
        <taxon>Duplodnaviria</taxon>
        <taxon>Heunggongvirae</taxon>
        <taxon>Uroviricota</taxon>
        <taxon>Caudoviricetes</taxon>
        <taxon>Gclasvirinae</taxon>
        <taxon>Liefievirus</taxon>
        <taxon>Liefievirus taheera</taxon>
    </lineage>
</organism>
<evidence type="ECO:0000256" key="1">
    <source>
        <dbReference type="SAM" id="MobiDB-lite"/>
    </source>
</evidence>
<proteinExistence type="predicted"/>
<dbReference type="KEGG" id="vg:63925832"/>
<evidence type="ECO:0000313" key="3">
    <source>
        <dbReference type="Proteomes" id="UP000221964"/>
    </source>
</evidence>
<evidence type="ECO:0000313" key="2">
    <source>
        <dbReference type="EMBL" id="AOT25112.1"/>
    </source>
</evidence>
<protein>
    <submittedName>
        <fullName evidence="2">Terminase small subunit</fullName>
    </submittedName>
</protein>
<dbReference type="EMBL" id="KX641265">
    <property type="protein sequence ID" value="AOT25112.1"/>
    <property type="molecule type" value="Genomic_DNA"/>
</dbReference>